<name>A0A1X7ALJ1_9GAMM</name>
<sequence>MEWYLKVFQQYAVFSGRARRKEYWMFTLFHMLAFIALAVVEGIIGLPGILSGLYVLASFIPTLAVTIRRLHDTERSGWWILVSLIPLVGTLVLLFFMVQDSKEKNNWGENPKLSAAA</sequence>
<dbReference type="PANTHER" id="PTHR34980">
    <property type="entry name" value="INNER MEMBRANE PROTEIN-RELATED-RELATED"/>
    <property type="match status" value="1"/>
</dbReference>
<dbReference type="PANTHER" id="PTHR34980:SF2">
    <property type="entry name" value="INNER MEMBRANE PROTEIN YHAH-RELATED"/>
    <property type="match status" value="1"/>
</dbReference>
<dbReference type="EMBL" id="FWPT01000006">
    <property type="protein sequence ID" value="SMA48237.1"/>
    <property type="molecule type" value="Genomic_DNA"/>
</dbReference>
<dbReference type="Proteomes" id="UP000196573">
    <property type="component" value="Unassembled WGS sequence"/>
</dbReference>
<dbReference type="OrthoDB" id="9812349at2"/>
<keyword evidence="1" id="KW-0472">Membrane</keyword>
<evidence type="ECO:0000313" key="3">
    <source>
        <dbReference type="Proteomes" id="UP000196573"/>
    </source>
</evidence>
<keyword evidence="3" id="KW-1185">Reference proteome</keyword>
<gene>
    <name evidence="2" type="primary">yhaI</name>
    <name evidence="2" type="ORF">EHSB41UT_02662</name>
</gene>
<evidence type="ECO:0000313" key="2">
    <source>
        <dbReference type="EMBL" id="SMA48237.1"/>
    </source>
</evidence>
<feature type="transmembrane region" description="Helical" evidence="1">
    <location>
        <begin position="78"/>
        <end position="98"/>
    </location>
</feature>
<dbReference type="InterPro" id="IPR008523">
    <property type="entry name" value="DUF805"/>
</dbReference>
<dbReference type="AlphaFoldDB" id="A0A1X7ALJ1"/>
<feature type="transmembrane region" description="Helical" evidence="1">
    <location>
        <begin position="46"/>
        <end position="66"/>
    </location>
</feature>
<feature type="transmembrane region" description="Helical" evidence="1">
    <location>
        <begin position="23"/>
        <end position="40"/>
    </location>
</feature>
<dbReference type="RefSeq" id="WP_087110672.1">
    <property type="nucleotide sequence ID" value="NZ_CBCSCN010000006.1"/>
</dbReference>
<dbReference type="Pfam" id="PF05656">
    <property type="entry name" value="DUF805"/>
    <property type="match status" value="1"/>
</dbReference>
<keyword evidence="1" id="KW-1133">Transmembrane helix</keyword>
<reference evidence="2 3" key="1">
    <citation type="submission" date="2017-03" db="EMBL/GenBank/DDBJ databases">
        <authorList>
            <person name="Afonso C.L."/>
            <person name="Miller P.J."/>
            <person name="Scott M.A."/>
            <person name="Spackman E."/>
            <person name="Goraichik I."/>
            <person name="Dimitrov K.M."/>
            <person name="Suarez D.L."/>
            <person name="Swayne D.E."/>
        </authorList>
    </citation>
    <scope>NUCLEOTIDE SEQUENCE [LARGE SCALE GENOMIC DNA]</scope>
    <source>
        <strain evidence="2">SB41UT1</strain>
    </source>
</reference>
<organism evidence="2 3">
    <name type="scientific">Parendozoicomonas haliclonae</name>
    <dbReference type="NCBI Taxonomy" id="1960125"/>
    <lineage>
        <taxon>Bacteria</taxon>
        <taxon>Pseudomonadati</taxon>
        <taxon>Pseudomonadota</taxon>
        <taxon>Gammaproteobacteria</taxon>
        <taxon>Oceanospirillales</taxon>
        <taxon>Endozoicomonadaceae</taxon>
        <taxon>Parendozoicomonas</taxon>
    </lineage>
</organism>
<keyword evidence="1" id="KW-0812">Transmembrane</keyword>
<dbReference type="GO" id="GO:0005886">
    <property type="term" value="C:plasma membrane"/>
    <property type="evidence" value="ECO:0007669"/>
    <property type="project" value="TreeGrafter"/>
</dbReference>
<protein>
    <submittedName>
        <fullName evidence="2">Inner membrane protein YhaI</fullName>
    </submittedName>
</protein>
<proteinExistence type="predicted"/>
<accession>A0A1X7ALJ1</accession>
<evidence type="ECO:0000256" key="1">
    <source>
        <dbReference type="SAM" id="Phobius"/>
    </source>
</evidence>